<feature type="non-terminal residue" evidence="1">
    <location>
        <position position="1"/>
    </location>
</feature>
<evidence type="ECO:0000313" key="2">
    <source>
        <dbReference type="Proteomes" id="UP000054560"/>
    </source>
</evidence>
<dbReference type="AlphaFoldDB" id="A0A0L0EKT3"/>
<organism evidence="1 2">
    <name type="scientific">Sphaeroforma arctica JP610</name>
    <dbReference type="NCBI Taxonomy" id="667725"/>
    <lineage>
        <taxon>Eukaryota</taxon>
        <taxon>Ichthyosporea</taxon>
        <taxon>Ichthyophonida</taxon>
        <taxon>Sphaeroforma</taxon>
    </lineage>
</organism>
<gene>
    <name evidence="1" type="ORF">SARC_18294</name>
</gene>
<dbReference type="InterPro" id="IPR036034">
    <property type="entry name" value="PDZ_sf"/>
</dbReference>
<feature type="non-terminal residue" evidence="1">
    <location>
        <position position="89"/>
    </location>
</feature>
<protein>
    <recommendedName>
        <fullName evidence="3">PDZ domain-containing protein</fullName>
    </recommendedName>
</protein>
<dbReference type="OrthoDB" id="1718100at2759"/>
<name>A0A0L0EKT3_9EUKA</name>
<dbReference type="Gene3D" id="2.30.42.10">
    <property type="match status" value="1"/>
</dbReference>
<keyword evidence="2" id="KW-1185">Reference proteome</keyword>
<accession>A0A0L0EKT3</accession>
<dbReference type="STRING" id="667725.A0A0L0EKT3"/>
<proteinExistence type="predicted"/>
<dbReference type="eggNOG" id="KOG1421">
    <property type="taxonomic scope" value="Eukaryota"/>
</dbReference>
<dbReference type="RefSeq" id="XP_014143102.1">
    <property type="nucleotide sequence ID" value="XM_014287627.1"/>
</dbReference>
<dbReference type="PANTHER" id="PTHR46366">
    <property type="entry name" value="PRO-APOPTOTIC SERINE PROTEASE NMA111"/>
    <property type="match status" value="1"/>
</dbReference>
<evidence type="ECO:0008006" key="3">
    <source>
        <dbReference type="Google" id="ProtNLM"/>
    </source>
</evidence>
<reference evidence="1 2" key="1">
    <citation type="submission" date="2011-02" db="EMBL/GenBank/DDBJ databases">
        <title>The Genome Sequence of Sphaeroforma arctica JP610.</title>
        <authorList>
            <consortium name="The Broad Institute Genome Sequencing Platform"/>
            <person name="Russ C."/>
            <person name="Cuomo C."/>
            <person name="Young S.K."/>
            <person name="Zeng Q."/>
            <person name="Gargeya S."/>
            <person name="Alvarado L."/>
            <person name="Berlin A."/>
            <person name="Chapman S.B."/>
            <person name="Chen Z."/>
            <person name="Freedman E."/>
            <person name="Gellesch M."/>
            <person name="Goldberg J."/>
            <person name="Griggs A."/>
            <person name="Gujja S."/>
            <person name="Heilman E."/>
            <person name="Heiman D."/>
            <person name="Howarth C."/>
            <person name="Mehta T."/>
            <person name="Neiman D."/>
            <person name="Pearson M."/>
            <person name="Roberts A."/>
            <person name="Saif S."/>
            <person name="Shea T."/>
            <person name="Shenoy N."/>
            <person name="Sisk P."/>
            <person name="Stolte C."/>
            <person name="Sykes S."/>
            <person name="White J."/>
            <person name="Yandava C."/>
            <person name="Burger G."/>
            <person name="Gray M.W."/>
            <person name="Holland P.W.H."/>
            <person name="King N."/>
            <person name="Lang F.B.F."/>
            <person name="Roger A.J."/>
            <person name="Ruiz-Trillo I."/>
            <person name="Haas B."/>
            <person name="Nusbaum C."/>
            <person name="Birren B."/>
        </authorList>
    </citation>
    <scope>NUCLEOTIDE SEQUENCE [LARGE SCALE GENOMIC DNA]</scope>
    <source>
        <strain evidence="1 2">JP610</strain>
    </source>
</reference>
<sequence length="89" mass="9899">ALSYIQKSETVPRGTIQTVFKCEPYDAVRRLGLTPQIEKTYRKQFPDAIGMLVVKQVVPVGPGFGLLRPGDVLLMINGEFVSDFITLET</sequence>
<dbReference type="EMBL" id="KQ256981">
    <property type="protein sequence ID" value="KNC65001.1"/>
    <property type="molecule type" value="Genomic_DNA"/>
</dbReference>
<dbReference type="SUPFAM" id="SSF50156">
    <property type="entry name" value="PDZ domain-like"/>
    <property type="match status" value="1"/>
</dbReference>
<evidence type="ECO:0000313" key="1">
    <source>
        <dbReference type="EMBL" id="KNC65001.1"/>
    </source>
</evidence>
<dbReference type="PANTHER" id="PTHR46366:SF1">
    <property type="entry name" value="PDZ DOMAIN-CONTAINING PROTEIN C1685.05"/>
    <property type="match status" value="1"/>
</dbReference>
<dbReference type="Proteomes" id="UP000054560">
    <property type="component" value="Unassembled WGS sequence"/>
</dbReference>
<dbReference type="GeneID" id="25918798"/>